<organism evidence="1 2">
    <name type="scientific">Tetradesmus obliquus</name>
    <name type="common">Green alga</name>
    <name type="synonym">Acutodesmus obliquus</name>
    <dbReference type="NCBI Taxonomy" id="3088"/>
    <lineage>
        <taxon>Eukaryota</taxon>
        <taxon>Viridiplantae</taxon>
        <taxon>Chlorophyta</taxon>
        <taxon>core chlorophytes</taxon>
        <taxon>Chlorophyceae</taxon>
        <taxon>CS clade</taxon>
        <taxon>Sphaeropleales</taxon>
        <taxon>Scenedesmaceae</taxon>
        <taxon>Tetradesmus</taxon>
    </lineage>
</organism>
<dbReference type="AlphaFoldDB" id="A0A383VMF8"/>
<dbReference type="GO" id="GO:0003993">
    <property type="term" value="F:acid phosphatase activity"/>
    <property type="evidence" value="ECO:0007669"/>
    <property type="project" value="TreeGrafter"/>
</dbReference>
<dbReference type="PANTHER" id="PTHR17901:SF14">
    <property type="entry name" value="MAGNESIUM-DEPENDENT PHOSPHATASE 1"/>
    <property type="match status" value="1"/>
</dbReference>
<keyword evidence="2" id="KW-1185">Reference proteome</keyword>
<dbReference type="InterPro" id="IPR010036">
    <property type="entry name" value="MDP_1_eu_arc"/>
</dbReference>
<proteinExistence type="predicted"/>
<dbReference type="Pfam" id="PF12689">
    <property type="entry name" value="Acid_PPase"/>
    <property type="match status" value="1"/>
</dbReference>
<name>A0A383VMF8_TETOB</name>
<reference evidence="1 2" key="1">
    <citation type="submission" date="2016-10" db="EMBL/GenBank/DDBJ databases">
        <authorList>
            <person name="Cai Z."/>
        </authorList>
    </citation>
    <scope>NUCLEOTIDE SEQUENCE [LARGE SCALE GENOMIC DNA]</scope>
</reference>
<dbReference type="STRING" id="3088.A0A383VMF8"/>
<dbReference type="SUPFAM" id="SSF56784">
    <property type="entry name" value="HAD-like"/>
    <property type="match status" value="1"/>
</dbReference>
<dbReference type="PANTHER" id="PTHR17901">
    <property type="entry name" value="MAGNESIUM-DEPENDENT PHOSPHATASE 1 MDP1"/>
    <property type="match status" value="1"/>
</dbReference>
<protein>
    <recommendedName>
        <fullName evidence="3">Magnesium-dependent phosphatase-1</fullName>
    </recommendedName>
</protein>
<evidence type="ECO:0000313" key="1">
    <source>
        <dbReference type="EMBL" id="SZX66718.1"/>
    </source>
</evidence>
<accession>A0A383VMF8</accession>
<dbReference type="Gene3D" id="3.40.50.1000">
    <property type="entry name" value="HAD superfamily/HAD-like"/>
    <property type="match status" value="1"/>
</dbReference>
<dbReference type="Proteomes" id="UP000256970">
    <property type="component" value="Unassembled WGS sequence"/>
</dbReference>
<dbReference type="EMBL" id="FNXT01000731">
    <property type="protein sequence ID" value="SZX66718.1"/>
    <property type="molecule type" value="Genomic_DNA"/>
</dbReference>
<evidence type="ECO:0000313" key="2">
    <source>
        <dbReference type="Proteomes" id="UP000256970"/>
    </source>
</evidence>
<evidence type="ECO:0008006" key="3">
    <source>
        <dbReference type="Google" id="ProtNLM"/>
    </source>
</evidence>
<sequence length="179" mass="19744">MGPPAALHKARQLLDSYSSLLKVLVLDLDYTVWPYWCEMYSPSDKPPGLYPEAGAIIDACRERQMLVAAASRTPTPEVARAFMQKLGLDARFDNIQLIPAANGYDSHSAQKDTCHLPNIRQATGCEYSSMLFFDDERGNVTKVSRLGVCSVLVPTSVGLCLKTFKEGLDKFAAQQQQAL</sequence>
<gene>
    <name evidence="1" type="ORF">BQ4739_LOCUS7136</name>
</gene>
<dbReference type="InterPro" id="IPR036412">
    <property type="entry name" value="HAD-like_sf"/>
</dbReference>
<dbReference type="InterPro" id="IPR023214">
    <property type="entry name" value="HAD_sf"/>
</dbReference>